<reference evidence="2 3" key="1">
    <citation type="submission" date="2022-02" db="EMBL/GenBank/DDBJ databases">
        <title>The genome sequence of Shewanella sp. 3B26.</title>
        <authorList>
            <person name="Du J."/>
        </authorList>
    </citation>
    <scope>NUCLEOTIDE SEQUENCE [LARGE SCALE GENOMIC DNA]</scope>
    <source>
        <strain evidence="2 3">3B26</strain>
    </source>
</reference>
<dbReference type="EMBL" id="JAKUDL010000006">
    <property type="protein sequence ID" value="MCH4295755.1"/>
    <property type="molecule type" value="Genomic_DNA"/>
</dbReference>
<dbReference type="RefSeq" id="WP_240591897.1">
    <property type="nucleotide sequence ID" value="NZ_JAKUDL010000006.1"/>
</dbReference>
<comment type="caution">
    <text evidence="2">The sequence shown here is derived from an EMBL/GenBank/DDBJ whole genome shotgun (WGS) entry which is preliminary data.</text>
</comment>
<keyword evidence="1" id="KW-0732">Signal</keyword>
<protein>
    <submittedName>
        <fullName evidence="2">DUF481 domain-containing protein</fullName>
    </submittedName>
</protein>
<organism evidence="2 3">
    <name type="scientific">Shewanella zhuhaiensis</name>
    <dbReference type="NCBI Taxonomy" id="2919576"/>
    <lineage>
        <taxon>Bacteria</taxon>
        <taxon>Pseudomonadati</taxon>
        <taxon>Pseudomonadota</taxon>
        <taxon>Gammaproteobacteria</taxon>
        <taxon>Alteromonadales</taxon>
        <taxon>Shewanellaceae</taxon>
        <taxon>Shewanella</taxon>
    </lineage>
</organism>
<accession>A0AAJ1BJ55</accession>
<dbReference type="Pfam" id="PF04338">
    <property type="entry name" value="DUF481"/>
    <property type="match status" value="1"/>
</dbReference>
<dbReference type="InterPro" id="IPR007433">
    <property type="entry name" value="DUF481"/>
</dbReference>
<evidence type="ECO:0000256" key="1">
    <source>
        <dbReference type="SAM" id="SignalP"/>
    </source>
</evidence>
<sequence>MINTRLLSLGIFLFTAKAQALVPPQYQEPATGLTAEVEAGLQLNTGNTESSSFNGRTKLVYDTQKARQEALLKAYFASDSEKTTAEKYDAQFQSNFKVDSGYFYGRGEGTWDEFGSYTRLYTGSVGYGFDVISSYSTKLKLEIGPGYQYSLPKATDSEPDPSANTDVILRTAAKFEQRIHEYSSFTADLTAEAGQNNSAVTLDMGYKNILFQDLAFKVGMNIKYTEVVPDGTEQVDTVTTFNLLYTFQ</sequence>
<proteinExistence type="predicted"/>
<feature type="chain" id="PRO_5042548319" evidence="1">
    <location>
        <begin position="21"/>
        <end position="248"/>
    </location>
</feature>
<evidence type="ECO:0000313" key="2">
    <source>
        <dbReference type="EMBL" id="MCH4295755.1"/>
    </source>
</evidence>
<dbReference type="AlphaFoldDB" id="A0AAJ1BJ55"/>
<gene>
    <name evidence="2" type="ORF">MJ923_15735</name>
</gene>
<dbReference type="Proteomes" id="UP001297581">
    <property type="component" value="Unassembled WGS sequence"/>
</dbReference>
<name>A0AAJ1BJ55_9GAMM</name>
<feature type="signal peptide" evidence="1">
    <location>
        <begin position="1"/>
        <end position="20"/>
    </location>
</feature>
<evidence type="ECO:0000313" key="3">
    <source>
        <dbReference type="Proteomes" id="UP001297581"/>
    </source>
</evidence>
<keyword evidence="3" id="KW-1185">Reference proteome</keyword>